<evidence type="ECO:0000256" key="4">
    <source>
        <dbReference type="SAM" id="SignalP"/>
    </source>
</evidence>
<keyword evidence="5" id="KW-0449">Lipoprotein</keyword>
<keyword evidence="1" id="KW-0677">Repeat</keyword>
<dbReference type="SUPFAM" id="SSF48452">
    <property type="entry name" value="TPR-like"/>
    <property type="match status" value="1"/>
</dbReference>
<dbReference type="SMART" id="SM00028">
    <property type="entry name" value="TPR"/>
    <property type="match status" value="6"/>
</dbReference>
<protein>
    <submittedName>
        <fullName evidence="5">Lipoprotein NlpI</fullName>
    </submittedName>
</protein>
<evidence type="ECO:0000313" key="5">
    <source>
        <dbReference type="EMBL" id="TWU30083.1"/>
    </source>
</evidence>
<feature type="repeat" description="TPR" evidence="3">
    <location>
        <begin position="415"/>
        <end position="448"/>
    </location>
</feature>
<gene>
    <name evidence="5" type="ORF">Pla144_08690</name>
</gene>
<reference evidence="5 6" key="1">
    <citation type="submission" date="2019-02" db="EMBL/GenBank/DDBJ databases">
        <title>Deep-cultivation of Planctomycetes and their phenomic and genomic characterization uncovers novel biology.</title>
        <authorList>
            <person name="Wiegand S."/>
            <person name="Jogler M."/>
            <person name="Boedeker C."/>
            <person name="Pinto D."/>
            <person name="Vollmers J."/>
            <person name="Rivas-Marin E."/>
            <person name="Kohn T."/>
            <person name="Peeters S.H."/>
            <person name="Heuer A."/>
            <person name="Rast P."/>
            <person name="Oberbeckmann S."/>
            <person name="Bunk B."/>
            <person name="Jeske O."/>
            <person name="Meyerdierks A."/>
            <person name="Storesund J.E."/>
            <person name="Kallscheuer N."/>
            <person name="Luecker S."/>
            <person name="Lage O.M."/>
            <person name="Pohl T."/>
            <person name="Merkel B.J."/>
            <person name="Hornburger P."/>
            <person name="Mueller R.-W."/>
            <person name="Bruemmer F."/>
            <person name="Labrenz M."/>
            <person name="Spormann A.M."/>
            <person name="Op Den Camp H."/>
            <person name="Overmann J."/>
            <person name="Amann R."/>
            <person name="Jetten M.S.M."/>
            <person name="Mascher T."/>
            <person name="Medema M.H."/>
            <person name="Devos D.P."/>
            <person name="Kaster A.-K."/>
            <person name="Ovreas L."/>
            <person name="Rohde M."/>
            <person name="Galperin M.Y."/>
            <person name="Jogler C."/>
        </authorList>
    </citation>
    <scope>NUCLEOTIDE SEQUENCE [LARGE SCALE GENOMIC DNA]</scope>
    <source>
        <strain evidence="5 6">Pla144</strain>
    </source>
</reference>
<proteinExistence type="predicted"/>
<dbReference type="EMBL" id="SJPS01000001">
    <property type="protein sequence ID" value="TWU30083.1"/>
    <property type="molecule type" value="Genomic_DNA"/>
</dbReference>
<feature type="repeat" description="TPR" evidence="3">
    <location>
        <begin position="273"/>
        <end position="306"/>
    </location>
</feature>
<dbReference type="Pfam" id="PF13181">
    <property type="entry name" value="TPR_8"/>
    <property type="match status" value="2"/>
</dbReference>
<dbReference type="AlphaFoldDB" id="A0A5C6CYS2"/>
<keyword evidence="2 3" id="KW-0802">TPR repeat</keyword>
<keyword evidence="6" id="KW-1185">Reference proteome</keyword>
<dbReference type="InterPro" id="IPR011990">
    <property type="entry name" value="TPR-like_helical_dom_sf"/>
</dbReference>
<feature type="chain" id="PRO_5022909197" evidence="4">
    <location>
        <begin position="28"/>
        <end position="482"/>
    </location>
</feature>
<dbReference type="InterPro" id="IPR013105">
    <property type="entry name" value="TPR_2"/>
</dbReference>
<evidence type="ECO:0000256" key="2">
    <source>
        <dbReference type="ARBA" id="ARBA00022803"/>
    </source>
</evidence>
<comment type="caution">
    <text evidence="5">The sequence shown here is derived from an EMBL/GenBank/DDBJ whole genome shotgun (WGS) entry which is preliminary data.</text>
</comment>
<feature type="signal peptide" evidence="4">
    <location>
        <begin position="1"/>
        <end position="27"/>
    </location>
</feature>
<organism evidence="5 6">
    <name type="scientific">Bythopirellula polymerisocia</name>
    <dbReference type="NCBI Taxonomy" id="2528003"/>
    <lineage>
        <taxon>Bacteria</taxon>
        <taxon>Pseudomonadati</taxon>
        <taxon>Planctomycetota</taxon>
        <taxon>Planctomycetia</taxon>
        <taxon>Pirellulales</taxon>
        <taxon>Lacipirellulaceae</taxon>
        <taxon>Bythopirellula</taxon>
    </lineage>
</organism>
<dbReference type="Gene3D" id="1.25.40.10">
    <property type="entry name" value="Tetratricopeptide repeat domain"/>
    <property type="match status" value="1"/>
</dbReference>
<dbReference type="RefSeq" id="WP_146448017.1">
    <property type="nucleotide sequence ID" value="NZ_SJPS01000001.1"/>
</dbReference>
<evidence type="ECO:0000313" key="6">
    <source>
        <dbReference type="Proteomes" id="UP000318437"/>
    </source>
</evidence>
<feature type="repeat" description="TPR" evidence="3">
    <location>
        <begin position="341"/>
        <end position="374"/>
    </location>
</feature>
<evidence type="ECO:0000256" key="3">
    <source>
        <dbReference type="PROSITE-ProRule" id="PRU00339"/>
    </source>
</evidence>
<feature type="repeat" description="TPR" evidence="3">
    <location>
        <begin position="307"/>
        <end position="340"/>
    </location>
</feature>
<dbReference type="Pfam" id="PF07719">
    <property type="entry name" value="TPR_2"/>
    <property type="match status" value="2"/>
</dbReference>
<sequence length="482" mass="52280" precursor="true">MKISLLSCLNHTFCGIACLVGAATAGADDNSFKFVGDDTAAVVESSAHTADKGEAFVFVEEAAATPISVSPPIQDNSWTIASSEKPANKTAPSSRGDIKLVSDESYRPALFNSEADPEVTRSGMPKQAIPRTAMRTVARPRTAIKLQVSKPTPLDTVGQLLVNAHAASQIAATTTDFSEVIDIGVEAIRLGAKGENKQYANQLISWALNRRGQLYSGDGKSDLADADFQEALKFDRKNWRALHNRGVSYAESGQFAEAFDDFNLVLELNPLFAKAYTNRATLFVQAGDLNSAEQDYKQACRLDSKLSSARLGLARVCHIGGRWEEAYTHFTAAAKLDPENAGILCSRGDLLADMGHYAEALADYAEAIEIKPSFAHAYRNGAWLLATCPDENFRDPENAVLGARQALEFEYGDKHVALDTLAAALANAGDYDEAIKTLEAAVETAPSALRNDYVTRIKMYESRTPYRTQPVAIVSQAFYEDE</sequence>
<feature type="repeat" description="TPR" evidence="3">
    <location>
        <begin position="239"/>
        <end position="272"/>
    </location>
</feature>
<dbReference type="Pfam" id="PF13432">
    <property type="entry name" value="TPR_16"/>
    <property type="match status" value="1"/>
</dbReference>
<dbReference type="InterPro" id="IPR019734">
    <property type="entry name" value="TPR_rpt"/>
</dbReference>
<dbReference type="InterPro" id="IPR050498">
    <property type="entry name" value="Ycf3"/>
</dbReference>
<accession>A0A5C6CYS2</accession>
<dbReference type="PANTHER" id="PTHR44858">
    <property type="entry name" value="TETRATRICOPEPTIDE REPEAT PROTEIN 6"/>
    <property type="match status" value="1"/>
</dbReference>
<name>A0A5C6CYS2_9BACT</name>
<dbReference type="PROSITE" id="PS50005">
    <property type="entry name" value="TPR"/>
    <property type="match status" value="6"/>
</dbReference>
<dbReference type="PANTHER" id="PTHR44858:SF1">
    <property type="entry name" value="UDP-N-ACETYLGLUCOSAMINE--PEPTIDE N-ACETYLGLUCOSAMINYLTRANSFERASE SPINDLY-RELATED"/>
    <property type="match status" value="1"/>
</dbReference>
<dbReference type="OrthoDB" id="9790037at2"/>
<keyword evidence="4" id="KW-0732">Signal</keyword>
<dbReference type="Proteomes" id="UP000318437">
    <property type="component" value="Unassembled WGS sequence"/>
</dbReference>
<evidence type="ECO:0000256" key="1">
    <source>
        <dbReference type="ARBA" id="ARBA00022737"/>
    </source>
</evidence>
<feature type="repeat" description="TPR" evidence="3">
    <location>
        <begin position="205"/>
        <end position="238"/>
    </location>
</feature>